<dbReference type="PATRIC" id="fig|886882.15.peg.1802"/>
<evidence type="ECO:0000313" key="1">
    <source>
        <dbReference type="EMBL" id="ADO55785.1"/>
    </source>
</evidence>
<dbReference type="EMBL" id="CP002213">
    <property type="protein sequence ID" value="ADO55785.1"/>
    <property type="molecule type" value="Genomic_DNA"/>
</dbReference>
<sequence length="86" mass="9997">MSLLSAGIGYESLSFYGSFQPQHIEKLQITRAINDHAYLHISGVLSEEQEAACIGQDMEQEPYTVYEAYIHLNWRLLPIRIRWISR</sequence>
<protein>
    <submittedName>
        <fullName evidence="1">M1-339</fullName>
    </submittedName>
</protein>
<proteinExistence type="predicted"/>
<dbReference type="HOGENOM" id="CLU_2495001_0_0_9"/>
<evidence type="ECO:0000313" key="2">
    <source>
        <dbReference type="Proteomes" id="UP000006868"/>
    </source>
</evidence>
<accession>E3EFR3</accession>
<dbReference type="AlphaFoldDB" id="E3EFR3"/>
<gene>
    <name evidence="1" type="primary">M1-339</name>
    <name evidence="1" type="ORF">PPSC2_08570</name>
</gene>
<dbReference type="Proteomes" id="UP000006868">
    <property type="component" value="Chromosome"/>
</dbReference>
<name>E3EFR3_PAEPS</name>
<organism evidence="1 2">
    <name type="scientific">Paenibacillus polymyxa (strain SC2)</name>
    <name type="common">Bacillus polymyxa</name>
    <dbReference type="NCBI Taxonomy" id="886882"/>
    <lineage>
        <taxon>Bacteria</taxon>
        <taxon>Bacillati</taxon>
        <taxon>Bacillota</taxon>
        <taxon>Bacilli</taxon>
        <taxon>Bacillales</taxon>
        <taxon>Paenibacillaceae</taxon>
        <taxon>Paenibacillus</taxon>
    </lineage>
</organism>
<reference evidence="1 2" key="1">
    <citation type="journal article" date="2011" name="J. Bacteriol.">
        <title>Complete genome sequence of Paenibacillus polymyxa SC2, a strain of plant growth-promoting Rhizobacterium with broad-spectrum antimicrobial activity.</title>
        <authorList>
            <person name="Ma M."/>
            <person name="Wang C."/>
            <person name="Ding Y."/>
            <person name="Li L."/>
            <person name="Shen D."/>
            <person name="Jiang X."/>
            <person name="Guan D."/>
            <person name="Cao F."/>
            <person name="Chen H."/>
            <person name="Feng R."/>
            <person name="Wang X."/>
            <person name="Ge Y."/>
            <person name="Yao L."/>
            <person name="Bing X."/>
            <person name="Yang X."/>
            <person name="Li J."/>
            <person name="Du B."/>
        </authorList>
    </citation>
    <scope>NUCLEOTIDE SEQUENCE [LARGE SCALE GENOMIC DNA]</scope>
    <source>
        <strain evidence="1 2">SC2</strain>
    </source>
</reference>
<dbReference type="KEGG" id="ppm:PPSC2_08570"/>